<evidence type="ECO:0000256" key="1">
    <source>
        <dbReference type="SAM" id="Coils"/>
    </source>
</evidence>
<dbReference type="Proteomes" id="UP000515679">
    <property type="component" value="Chromosome"/>
</dbReference>
<dbReference type="Pfam" id="PF09388">
    <property type="entry name" value="SpoOE-like"/>
    <property type="match status" value="1"/>
</dbReference>
<dbReference type="GO" id="GO:0043937">
    <property type="term" value="P:regulation of sporulation"/>
    <property type="evidence" value="ECO:0007669"/>
    <property type="project" value="InterPro"/>
</dbReference>
<dbReference type="InterPro" id="IPR018540">
    <property type="entry name" value="Spo0E-like"/>
</dbReference>
<keyword evidence="3" id="KW-1185">Reference proteome</keyword>
<dbReference type="Gene3D" id="4.10.280.10">
    <property type="entry name" value="Helix-loop-helix DNA-binding domain"/>
    <property type="match status" value="1"/>
</dbReference>
<dbReference type="InterPro" id="IPR037208">
    <property type="entry name" value="Spo0E-like_sf"/>
</dbReference>
<dbReference type="KEGG" id="cchl:FPL14_06450"/>
<feature type="coiled-coil region" evidence="1">
    <location>
        <begin position="11"/>
        <end position="38"/>
    </location>
</feature>
<evidence type="ECO:0000313" key="3">
    <source>
        <dbReference type="Proteomes" id="UP000515679"/>
    </source>
</evidence>
<sequence>MNGIVRKGDFEMENKTRIRKMRRRIENLRNKMVLAFVQNGADMSHPQVLRLSQLLDEQLNRYERCKVYEQSEPPRTGKLMVFAAVHHFG</sequence>
<dbReference type="SUPFAM" id="SSF140500">
    <property type="entry name" value="BAS1536-like"/>
    <property type="match status" value="1"/>
</dbReference>
<gene>
    <name evidence="2" type="ORF">FPL14_06450</name>
</gene>
<name>A0A7G5BVA6_9BACL</name>
<evidence type="ECO:0000313" key="2">
    <source>
        <dbReference type="EMBL" id="QMV40890.1"/>
    </source>
</evidence>
<keyword evidence="1" id="KW-0175">Coiled coil</keyword>
<dbReference type="InterPro" id="IPR036638">
    <property type="entry name" value="HLH_DNA-bd_sf"/>
</dbReference>
<proteinExistence type="predicted"/>
<accession>A0A7G5BVA6</accession>
<dbReference type="GO" id="GO:0046983">
    <property type="term" value="F:protein dimerization activity"/>
    <property type="evidence" value="ECO:0007669"/>
    <property type="project" value="InterPro"/>
</dbReference>
<protein>
    <submittedName>
        <fullName evidence="2">Aspartyl-phosphate phosphatase Spo0E family protein</fullName>
    </submittedName>
</protein>
<reference evidence="2 3" key="1">
    <citation type="submission" date="2019-07" db="EMBL/GenBank/DDBJ databases">
        <authorList>
            <person name="Kim J.K."/>
            <person name="Cheong H.-M."/>
            <person name="Choi Y."/>
            <person name="Hwang K.J."/>
            <person name="Lee S."/>
            <person name="Choi C."/>
        </authorList>
    </citation>
    <scope>NUCLEOTIDE SEQUENCE [LARGE SCALE GENOMIC DNA]</scope>
    <source>
        <strain evidence="2 3">KS 22</strain>
    </source>
</reference>
<dbReference type="EMBL" id="CP041969">
    <property type="protein sequence ID" value="QMV40890.1"/>
    <property type="molecule type" value="Genomic_DNA"/>
</dbReference>
<dbReference type="AlphaFoldDB" id="A0A7G5BVA6"/>
<organism evidence="2 3">
    <name type="scientific">Cohnella cholangitidis</name>
    <dbReference type="NCBI Taxonomy" id="2598458"/>
    <lineage>
        <taxon>Bacteria</taxon>
        <taxon>Bacillati</taxon>
        <taxon>Bacillota</taxon>
        <taxon>Bacilli</taxon>
        <taxon>Bacillales</taxon>
        <taxon>Paenibacillaceae</taxon>
        <taxon>Cohnella</taxon>
    </lineage>
</organism>